<dbReference type="Pfam" id="PF05057">
    <property type="entry name" value="DUF676"/>
    <property type="match status" value="1"/>
</dbReference>
<keyword evidence="3" id="KW-1185">Reference proteome</keyword>
<comment type="caution">
    <text evidence="2">The sequence shown here is derived from an EMBL/GenBank/DDBJ whole genome shotgun (WGS) entry which is preliminary data.</text>
</comment>
<gene>
    <name evidence="2" type="ORF">ABW18_02745</name>
</gene>
<dbReference type="InterPro" id="IPR007751">
    <property type="entry name" value="DUF676_lipase-like"/>
</dbReference>
<dbReference type="SUPFAM" id="SSF53474">
    <property type="entry name" value="alpha/beta-Hydrolases"/>
    <property type="match status" value="1"/>
</dbReference>
<sequence length="432" mass="46143">MNSCTLWVVTTADKVAPTELAALAQLGCSELAGAIRGVAKVHRAVTDRVFGVTDRLGGSSSRSAHLVHDAVADTTYESLSAMLEAIAEVGATLPEPRHSPSEGSRGALVLAILDGLIGDSLADQRSPLAQPMSIRVDGMPVAVEAEALRAAFPEAAGHIVVFLHGLMESEHAWRRGNRPTYGERLATDIGATEVRLRFNTGRHISDNGRELAALLNDLMLQWPVPVSRLTLIGHSMGGLIIRSACHSAATQDAYWCGLVTETVSLGTPHFGAPLARTVHFAAGALRSVSVTAPFGNLLGRRSAGVRDLFHGSLVDDDWSGRDPDAFRQHPATAVPLLPQARHLFVTASLTRDPNHPLGRFIGDGLVLTPSGRGESRARSVGFTTEHGLHLGGASHFTLLNDDDVYRWLLEHLRPRRALPPGRSQNAAKWGVA</sequence>
<evidence type="ECO:0000259" key="1">
    <source>
        <dbReference type="Pfam" id="PF05057"/>
    </source>
</evidence>
<dbReference type="EMBL" id="LDTZ01000013">
    <property type="protein sequence ID" value="KNA93329.1"/>
    <property type="molecule type" value="Genomic_DNA"/>
</dbReference>
<feature type="domain" description="DUF676" evidence="1">
    <location>
        <begin position="156"/>
        <end position="283"/>
    </location>
</feature>
<reference evidence="2 3" key="1">
    <citation type="submission" date="2015-05" db="EMBL/GenBank/DDBJ databases">
        <title>Draft genome sequence of the bacterium Gordonia jacobaea a new member of the Gordonia genus.</title>
        <authorList>
            <person name="Jimenez-Galisteo G."/>
            <person name="Dominguez A."/>
            <person name="Munoz E."/>
            <person name="Vinas M."/>
        </authorList>
    </citation>
    <scope>NUCLEOTIDE SEQUENCE [LARGE SCALE GENOMIC DNA]</scope>
    <source>
        <strain evidence="3">mv1</strain>
    </source>
</reference>
<evidence type="ECO:0000313" key="3">
    <source>
        <dbReference type="Proteomes" id="UP000037247"/>
    </source>
</evidence>
<name>A0ABR5II08_9ACTN</name>
<dbReference type="InterPro" id="IPR029058">
    <property type="entry name" value="AB_hydrolase_fold"/>
</dbReference>
<accession>A0ABR5II08</accession>
<organism evidence="2 3">
    <name type="scientific">Gordonia jacobaea</name>
    <dbReference type="NCBI Taxonomy" id="122202"/>
    <lineage>
        <taxon>Bacteria</taxon>
        <taxon>Bacillati</taxon>
        <taxon>Actinomycetota</taxon>
        <taxon>Actinomycetes</taxon>
        <taxon>Mycobacteriales</taxon>
        <taxon>Gordoniaceae</taxon>
        <taxon>Gordonia</taxon>
    </lineage>
</organism>
<evidence type="ECO:0000313" key="2">
    <source>
        <dbReference type="EMBL" id="KNA93329.1"/>
    </source>
</evidence>
<dbReference type="Gene3D" id="3.40.50.1820">
    <property type="entry name" value="alpha/beta hydrolase"/>
    <property type="match status" value="1"/>
</dbReference>
<dbReference type="Proteomes" id="UP000037247">
    <property type="component" value="Unassembled WGS sequence"/>
</dbReference>
<protein>
    <recommendedName>
        <fullName evidence="1">DUF676 domain-containing protein</fullName>
    </recommendedName>
</protein>
<proteinExistence type="predicted"/>